<feature type="transmembrane region" description="Helical" evidence="1">
    <location>
        <begin position="165"/>
        <end position="190"/>
    </location>
</feature>
<accession>A0A4R1F6J3</accession>
<name>A0A4R1F6J3_9NOCA</name>
<feature type="transmembrane region" description="Helical" evidence="1">
    <location>
        <begin position="41"/>
        <end position="62"/>
    </location>
</feature>
<evidence type="ECO:0000313" key="3">
    <source>
        <dbReference type="Proteomes" id="UP000294856"/>
    </source>
</evidence>
<gene>
    <name evidence="2" type="ORF">DFR71_6236</name>
</gene>
<comment type="caution">
    <text evidence="2">The sequence shown here is derived from an EMBL/GenBank/DDBJ whole genome shotgun (WGS) entry which is preliminary data.</text>
</comment>
<keyword evidence="3" id="KW-1185">Reference proteome</keyword>
<dbReference type="Proteomes" id="UP000294856">
    <property type="component" value="Unassembled WGS sequence"/>
</dbReference>
<feature type="transmembrane region" description="Helical" evidence="1">
    <location>
        <begin position="139"/>
        <end position="159"/>
    </location>
</feature>
<evidence type="ECO:0000313" key="2">
    <source>
        <dbReference type="EMBL" id="TCJ89946.1"/>
    </source>
</evidence>
<dbReference type="AlphaFoldDB" id="A0A4R1F6J3"/>
<sequence>MWPGAWKNLPLTPDSAGRITAVIAWFAQQPAGTATVEWKDFGPFAAGLGTLLAAFVAGWFLSRNSRKTPYDRLEQLSKARAEWPEELEGRGSLDRSIEYALARIRSLEGPAIHVHLTMEARRANQKVANDHLGEAMGGLLFLVASAAMVLLVVWARPMIGDDPVYAVKVVTVTSVGLIMFGLYGLFRTAWHGWQWWRWRRQWRPSDPR</sequence>
<organism evidence="2 3">
    <name type="scientific">Nocardia alba</name>
    <dbReference type="NCBI Taxonomy" id="225051"/>
    <lineage>
        <taxon>Bacteria</taxon>
        <taxon>Bacillati</taxon>
        <taxon>Actinomycetota</taxon>
        <taxon>Actinomycetes</taxon>
        <taxon>Mycobacteriales</taxon>
        <taxon>Nocardiaceae</taxon>
        <taxon>Nocardia</taxon>
    </lineage>
</organism>
<keyword evidence="1" id="KW-0812">Transmembrane</keyword>
<reference evidence="2 3" key="1">
    <citation type="submission" date="2019-03" db="EMBL/GenBank/DDBJ databases">
        <title>Genomic Encyclopedia of Type Strains, Phase IV (KMG-IV): sequencing the most valuable type-strain genomes for metagenomic binning, comparative biology and taxonomic classification.</title>
        <authorList>
            <person name="Goeker M."/>
        </authorList>
    </citation>
    <scope>NUCLEOTIDE SEQUENCE [LARGE SCALE GENOMIC DNA]</scope>
    <source>
        <strain evidence="2 3">DSM 44684</strain>
    </source>
</reference>
<dbReference type="EMBL" id="SMFR01000008">
    <property type="protein sequence ID" value="TCJ89946.1"/>
    <property type="molecule type" value="Genomic_DNA"/>
</dbReference>
<keyword evidence="1" id="KW-0472">Membrane</keyword>
<proteinExistence type="predicted"/>
<protein>
    <submittedName>
        <fullName evidence="2">Uncharacterized protein</fullName>
    </submittedName>
</protein>
<keyword evidence="1" id="KW-1133">Transmembrane helix</keyword>
<evidence type="ECO:0000256" key="1">
    <source>
        <dbReference type="SAM" id="Phobius"/>
    </source>
</evidence>